<dbReference type="eggNOG" id="arCOG02708">
    <property type="taxonomic scope" value="Archaea"/>
</dbReference>
<dbReference type="AlphaFoldDB" id="L0JYE8"/>
<dbReference type="STRING" id="694430.Natoc_2306"/>
<evidence type="ECO:0000259" key="1">
    <source>
        <dbReference type="PROSITE" id="PS51819"/>
    </source>
</evidence>
<organism evidence="2 3">
    <name type="scientific">Natronococcus occultus SP4</name>
    <dbReference type="NCBI Taxonomy" id="694430"/>
    <lineage>
        <taxon>Archaea</taxon>
        <taxon>Methanobacteriati</taxon>
        <taxon>Methanobacteriota</taxon>
        <taxon>Stenosarchaea group</taxon>
        <taxon>Halobacteria</taxon>
        <taxon>Halobacteriales</taxon>
        <taxon>Natrialbaceae</taxon>
        <taxon>Natronococcus</taxon>
    </lineage>
</organism>
<dbReference type="Proteomes" id="UP000010878">
    <property type="component" value="Chromosome"/>
</dbReference>
<evidence type="ECO:0000313" key="2">
    <source>
        <dbReference type="EMBL" id="AGB38082.1"/>
    </source>
</evidence>
<dbReference type="PROSITE" id="PS51819">
    <property type="entry name" value="VOC"/>
    <property type="match status" value="1"/>
</dbReference>
<dbReference type="InterPro" id="IPR037523">
    <property type="entry name" value="VOC_core"/>
</dbReference>
<dbReference type="InterPro" id="IPR004360">
    <property type="entry name" value="Glyas_Fos-R_dOase_dom"/>
</dbReference>
<dbReference type="HOGENOM" id="CLU_113303_0_0_2"/>
<proteinExistence type="predicted"/>
<feature type="domain" description="VOC" evidence="1">
    <location>
        <begin position="13"/>
        <end position="131"/>
    </location>
</feature>
<name>L0JYE8_9EURY</name>
<dbReference type="Pfam" id="PF00903">
    <property type="entry name" value="Glyoxalase"/>
    <property type="match status" value="1"/>
</dbReference>
<protein>
    <submittedName>
        <fullName evidence="2">Putative ring-cleavage extradiol dioxygenase</fullName>
    </submittedName>
</protein>
<dbReference type="GeneID" id="14403990"/>
<keyword evidence="2" id="KW-0560">Oxidoreductase</keyword>
<dbReference type="Gene3D" id="3.10.180.10">
    <property type="entry name" value="2,3-Dihydroxybiphenyl 1,2-Dioxygenase, domain 1"/>
    <property type="match status" value="1"/>
</dbReference>
<evidence type="ECO:0000313" key="3">
    <source>
        <dbReference type="Proteomes" id="UP000010878"/>
    </source>
</evidence>
<dbReference type="GO" id="GO:0051213">
    <property type="term" value="F:dioxygenase activity"/>
    <property type="evidence" value="ECO:0007669"/>
    <property type="project" value="UniProtKB-KW"/>
</dbReference>
<keyword evidence="3" id="KW-1185">Reference proteome</keyword>
<dbReference type="SUPFAM" id="SSF54593">
    <property type="entry name" value="Glyoxalase/Bleomycin resistance protein/Dihydroxybiphenyl dioxygenase"/>
    <property type="match status" value="1"/>
</dbReference>
<reference evidence="2 3" key="1">
    <citation type="submission" date="2012-11" db="EMBL/GenBank/DDBJ databases">
        <title>FINISHED of Natronococcus occultus SP4, DSM 3396.</title>
        <authorList>
            <consortium name="DOE Joint Genome Institute"/>
            <person name="Eisen J."/>
            <person name="Huntemann M."/>
            <person name="Wei C.-L."/>
            <person name="Han J."/>
            <person name="Detter J.C."/>
            <person name="Han C."/>
            <person name="Tapia R."/>
            <person name="Chen A."/>
            <person name="Kyrpides N."/>
            <person name="Mavromatis K."/>
            <person name="Markowitz V."/>
            <person name="Szeto E."/>
            <person name="Ivanova N."/>
            <person name="Mikhailova N."/>
            <person name="Ovchinnikova G."/>
            <person name="Pagani I."/>
            <person name="Pati A."/>
            <person name="Goodwin L."/>
            <person name="Nordberg H.P."/>
            <person name="Cantor M.N."/>
            <person name="Hua S.X."/>
            <person name="Woyke T."/>
            <person name="Eisen J."/>
            <person name="Klenk H.-P."/>
            <person name="Klenk H.-P."/>
        </authorList>
    </citation>
    <scope>NUCLEOTIDE SEQUENCE [LARGE SCALE GENOMIC DNA]</scope>
    <source>
        <strain evidence="2 3">SP4</strain>
    </source>
</reference>
<dbReference type="EMBL" id="CP003929">
    <property type="protein sequence ID" value="AGB38082.1"/>
    <property type="molecule type" value="Genomic_DNA"/>
</dbReference>
<dbReference type="KEGG" id="nou:Natoc_2306"/>
<dbReference type="InterPro" id="IPR029068">
    <property type="entry name" value="Glyas_Bleomycin-R_OHBP_Dase"/>
</dbReference>
<dbReference type="OrthoDB" id="6111at2157"/>
<dbReference type="RefSeq" id="WP_015321525.1">
    <property type="nucleotide sequence ID" value="NC_019974.1"/>
</dbReference>
<gene>
    <name evidence="2" type="ORF">Natoc_2306</name>
</gene>
<keyword evidence="2" id="KW-0223">Dioxygenase</keyword>
<accession>L0JYE8</accession>
<sequence>MTESEPERPSLVGINHVALVVGDIDDALEFYEDLFAFELRSRSDSKAFLDMGDQFVALAESGDTARDDKRHFGLVVEDADAAERRLEACGVDRLDVPGLEFHDPWGNRVQLVEYAEIQFTKADHVLAGMGLDGLEKTDEAIAELEEKGLR</sequence>